<name>A0A218YTE3_9HELO</name>
<dbReference type="GO" id="GO:0042162">
    <property type="term" value="F:telomeric DNA binding"/>
    <property type="evidence" value="ECO:0007669"/>
    <property type="project" value="TreeGrafter"/>
</dbReference>
<protein>
    <recommendedName>
        <fullName evidence="2">DNA/RNA-binding domain-containing protein</fullName>
    </recommendedName>
</protein>
<dbReference type="InParanoid" id="A0A218YTE3"/>
<dbReference type="Proteomes" id="UP000242519">
    <property type="component" value="Unassembled WGS sequence"/>
</dbReference>
<dbReference type="GO" id="GO:0000184">
    <property type="term" value="P:nuclear-transcribed mRNA catabolic process, nonsense-mediated decay"/>
    <property type="evidence" value="ECO:0007669"/>
    <property type="project" value="TreeGrafter"/>
</dbReference>
<evidence type="ECO:0000259" key="2">
    <source>
        <dbReference type="Pfam" id="PF10373"/>
    </source>
</evidence>
<evidence type="ECO:0000313" key="4">
    <source>
        <dbReference type="Proteomes" id="UP000242519"/>
    </source>
</evidence>
<proteinExistence type="predicted"/>
<evidence type="ECO:0000256" key="1">
    <source>
        <dbReference type="SAM" id="MobiDB-lite"/>
    </source>
</evidence>
<feature type="compositionally biased region" description="Basic and acidic residues" evidence="1">
    <location>
        <begin position="69"/>
        <end position="83"/>
    </location>
</feature>
<dbReference type="Gene3D" id="1.25.40.10">
    <property type="entry name" value="Tetratricopeptide repeat domain"/>
    <property type="match status" value="1"/>
</dbReference>
<sequence length="804" mass="90413">MQQQPDVSDLWIQHQRRHNKTTLTWSCIFCPARRIFTAEPTLWAHALADHESRLPVAEDTEAYRKRFAEECAQKKPTRDDSSPRKPNYNDANKAQPEPPPGPPGKRPLSSAAPRSLSGLGALNLGTPGSQDVNVDMQDLADPEQAAKEQPRKRAAVGDGISAGSASPRRDSSASPPPRRSKARPTSAPYGTPDEHKRDTFDARPSAGRKQLWTADDAPLQKASFADPSNIASIQAQRSRAQALQPRPRRSFPSNQHSPSAIQNPNSNPSMLGRNAPPAFQPRDDHYDLVLQPETRPISQEQLVAEVKGIYAGLVMVEAKCIEVDNKQATLAQTDPAAQPKLNNEQWQALIALHRTLLHEHHDFFLASQHPSASAALRRLASKYAMPARMWRHGIHSFLELLRHRLPASLDHMLAFIYLAYSMMALLYETVPAFEDTWIECLGDLGRYRMAIEDDDIRDREVWTGVARHWYSKASDKAPTTGRLYHHLAILARPNALQQLFYYAKSLCVVIPFISARESIMTLFEPVLNADNVHGQYRLPPLETAFVQAHGLLFTNKEVQRFDATAREFLDLLDDQVGRLTRKFMEQGYYIAVANSVAMLGFAAKDNPLIQAMTASAEAHDVETTRGDSPPMTTFKRAQKLSNETLEIVLRRVGDPNVLPFIHVTLVFMHHMARYPRAIRMLAGSFPWELLTAMLNTLLAPYPTPDRIEGTSFPLPIKDDVRPFPEDFALRGLLWAENYYPEKWFFTEKSDDAEKYLEVASMTDDRKERILFLGCRLATMCGSIHYDGRSKRFSVSPSNAEPPAT</sequence>
<dbReference type="InterPro" id="IPR011990">
    <property type="entry name" value="TPR-like_helical_dom_sf"/>
</dbReference>
<feature type="compositionally biased region" description="Polar residues" evidence="1">
    <location>
        <begin position="251"/>
        <end position="269"/>
    </location>
</feature>
<keyword evidence="4" id="KW-1185">Reference proteome</keyword>
<comment type="caution">
    <text evidence="3">The sequence shown here is derived from an EMBL/GenBank/DDBJ whole genome shotgun (WGS) entry which is preliminary data.</text>
</comment>
<feature type="compositionally biased region" description="Low complexity" evidence="1">
    <location>
        <begin position="233"/>
        <end position="245"/>
    </location>
</feature>
<dbReference type="AlphaFoldDB" id="A0A218YTE3"/>
<dbReference type="EMBL" id="MZNU01000414">
    <property type="protein sequence ID" value="OWO97998.1"/>
    <property type="molecule type" value="Genomic_DNA"/>
</dbReference>
<feature type="region of interest" description="Disordered" evidence="1">
    <location>
        <begin position="69"/>
        <end position="208"/>
    </location>
</feature>
<dbReference type="PANTHER" id="PTHR15696">
    <property type="entry name" value="SMG-7 SUPPRESSOR WITH MORPHOLOGICAL EFFECT ON GENITALIA PROTEIN 7"/>
    <property type="match status" value="1"/>
</dbReference>
<dbReference type="FunFam" id="1.25.40.10:FF:000202">
    <property type="entry name" value="Unplaced genomic scaffold supercont1.7, whole genome shotgun sequence"/>
    <property type="match status" value="1"/>
</dbReference>
<feature type="domain" description="DNA/RNA-binding" evidence="2">
    <location>
        <begin position="466"/>
        <end position="574"/>
    </location>
</feature>
<reference evidence="3 4" key="1">
    <citation type="submission" date="2017-04" db="EMBL/GenBank/DDBJ databases">
        <title>Draft genome sequence of Marssonina coronaria NL1: causal agent of apple blotch.</title>
        <authorList>
            <person name="Cheng Q."/>
        </authorList>
    </citation>
    <scope>NUCLEOTIDE SEQUENCE [LARGE SCALE GENOMIC DNA]</scope>
    <source>
        <strain evidence="3 4">NL1</strain>
    </source>
</reference>
<dbReference type="GO" id="GO:0070034">
    <property type="term" value="F:telomerase RNA binding"/>
    <property type="evidence" value="ECO:0007669"/>
    <property type="project" value="TreeGrafter"/>
</dbReference>
<dbReference type="PANTHER" id="PTHR15696:SF0">
    <property type="entry name" value="TELOMERASE-BINDING PROTEIN EST1A"/>
    <property type="match status" value="1"/>
</dbReference>
<accession>A0A218YTE3</accession>
<evidence type="ECO:0000313" key="3">
    <source>
        <dbReference type="EMBL" id="OWO97998.1"/>
    </source>
</evidence>
<feature type="region of interest" description="Disordered" evidence="1">
    <location>
        <begin position="233"/>
        <end position="283"/>
    </location>
</feature>
<dbReference type="Pfam" id="PF10373">
    <property type="entry name" value="EST1_DNA_bind"/>
    <property type="match status" value="1"/>
</dbReference>
<dbReference type="OrthoDB" id="2017974at2759"/>
<dbReference type="STRING" id="503106.A0A218YTE3"/>
<dbReference type="InterPro" id="IPR045153">
    <property type="entry name" value="Est1/Ebs1-like"/>
</dbReference>
<dbReference type="GO" id="GO:0005697">
    <property type="term" value="C:telomerase holoenzyme complex"/>
    <property type="evidence" value="ECO:0007669"/>
    <property type="project" value="TreeGrafter"/>
</dbReference>
<organism evidence="3 4">
    <name type="scientific">Diplocarpon coronariae</name>
    <dbReference type="NCBI Taxonomy" id="2795749"/>
    <lineage>
        <taxon>Eukaryota</taxon>
        <taxon>Fungi</taxon>
        <taxon>Dikarya</taxon>
        <taxon>Ascomycota</taxon>
        <taxon>Pezizomycotina</taxon>
        <taxon>Leotiomycetes</taxon>
        <taxon>Helotiales</taxon>
        <taxon>Drepanopezizaceae</taxon>
        <taxon>Diplocarpon</taxon>
    </lineage>
</organism>
<feature type="compositionally biased region" description="Pro residues" evidence="1">
    <location>
        <begin position="96"/>
        <end position="105"/>
    </location>
</feature>
<feature type="compositionally biased region" description="Basic and acidic residues" evidence="1">
    <location>
        <begin position="192"/>
        <end position="201"/>
    </location>
</feature>
<dbReference type="InterPro" id="IPR018834">
    <property type="entry name" value="DNA/RNA-bd_Est1-type"/>
</dbReference>
<gene>
    <name evidence="3" type="ORF">B2J93_8223</name>
</gene>
<dbReference type="SUPFAM" id="SSF48452">
    <property type="entry name" value="TPR-like"/>
    <property type="match status" value="1"/>
</dbReference>